<dbReference type="EMBL" id="JAODBU010000002">
    <property type="protein sequence ID" value="MCT7397804.1"/>
    <property type="molecule type" value="Genomic_DNA"/>
</dbReference>
<evidence type="ECO:0000256" key="3">
    <source>
        <dbReference type="SAM" id="SignalP"/>
    </source>
</evidence>
<feature type="chain" id="PRO_5046349774" evidence="3">
    <location>
        <begin position="23"/>
        <end position="114"/>
    </location>
</feature>
<keyword evidence="3" id="KW-0732">Signal</keyword>
<keyword evidence="5" id="KW-1185">Reference proteome</keyword>
<keyword evidence="2" id="KW-0472">Membrane</keyword>
<accession>A0ABT2LX13</accession>
<feature type="transmembrane region" description="Helical" evidence="2">
    <location>
        <begin position="95"/>
        <end position="113"/>
    </location>
</feature>
<dbReference type="Proteomes" id="UP001431199">
    <property type="component" value="Unassembled WGS sequence"/>
</dbReference>
<gene>
    <name evidence="4" type="ORF">N5B56_01715</name>
</gene>
<evidence type="ECO:0000256" key="1">
    <source>
        <dbReference type="SAM" id="MobiDB-lite"/>
    </source>
</evidence>
<sequence>MKKIILIVSILLIVCGITPVFANQEETIIVNGKTYSLIKDTESKSQNKAEKQSNYANEEESESIATKENKETNVEKKTSDNDSSVHKKSDNVLDSISKIFIIVCIMSLVFLAYI</sequence>
<feature type="signal peptide" evidence="3">
    <location>
        <begin position="1"/>
        <end position="22"/>
    </location>
</feature>
<evidence type="ECO:0000313" key="4">
    <source>
        <dbReference type="EMBL" id="MCT7397804.1"/>
    </source>
</evidence>
<evidence type="ECO:0000256" key="2">
    <source>
        <dbReference type="SAM" id="Phobius"/>
    </source>
</evidence>
<proteinExistence type="predicted"/>
<reference evidence="4" key="1">
    <citation type="submission" date="2022-09" db="EMBL/GenBank/DDBJ databases">
        <title>Eubacterium sp. LFL-14 isolated from human feces.</title>
        <authorList>
            <person name="Liu F."/>
        </authorList>
    </citation>
    <scope>NUCLEOTIDE SEQUENCE</scope>
    <source>
        <strain evidence="4">LFL-14</strain>
    </source>
</reference>
<organism evidence="4 5">
    <name type="scientific">Eubacterium album</name>
    <dbReference type="NCBI Taxonomy" id="2978477"/>
    <lineage>
        <taxon>Bacteria</taxon>
        <taxon>Bacillati</taxon>
        <taxon>Bacillota</taxon>
        <taxon>Clostridia</taxon>
        <taxon>Eubacteriales</taxon>
        <taxon>Eubacteriaceae</taxon>
        <taxon>Eubacterium</taxon>
    </lineage>
</organism>
<dbReference type="RefSeq" id="WP_260978240.1">
    <property type="nucleotide sequence ID" value="NZ_JAODBU010000002.1"/>
</dbReference>
<feature type="region of interest" description="Disordered" evidence="1">
    <location>
        <begin position="42"/>
        <end position="88"/>
    </location>
</feature>
<feature type="compositionally biased region" description="Basic and acidic residues" evidence="1">
    <location>
        <begin position="42"/>
        <end position="51"/>
    </location>
</feature>
<keyword evidence="2" id="KW-0812">Transmembrane</keyword>
<evidence type="ECO:0000313" key="5">
    <source>
        <dbReference type="Proteomes" id="UP001431199"/>
    </source>
</evidence>
<comment type="caution">
    <text evidence="4">The sequence shown here is derived from an EMBL/GenBank/DDBJ whole genome shotgun (WGS) entry which is preliminary data.</text>
</comment>
<keyword evidence="2" id="KW-1133">Transmembrane helix</keyword>
<feature type="compositionally biased region" description="Basic and acidic residues" evidence="1">
    <location>
        <begin position="65"/>
        <end position="88"/>
    </location>
</feature>
<name>A0ABT2LX13_9FIRM</name>
<protein>
    <submittedName>
        <fullName evidence="4">Uncharacterized protein</fullName>
    </submittedName>
</protein>